<feature type="compositionally biased region" description="Basic and acidic residues" evidence="1">
    <location>
        <begin position="172"/>
        <end position="182"/>
    </location>
</feature>
<gene>
    <name evidence="2" type="ORF">GHK53_24520</name>
</gene>
<reference evidence="2 3" key="1">
    <citation type="journal article" date="2013" name="Genome Biol.">
        <title>Comparative genomics of the core and accessory genomes of 48 Sinorhizobium strains comprising five genospecies.</title>
        <authorList>
            <person name="Sugawara M."/>
            <person name="Epstein B."/>
            <person name="Badgley B.D."/>
            <person name="Unno T."/>
            <person name="Xu L."/>
            <person name="Reese J."/>
            <person name="Gyaneshwar P."/>
            <person name="Denny R."/>
            <person name="Mudge J."/>
            <person name="Bharti A.K."/>
            <person name="Farmer A.D."/>
            <person name="May G.D."/>
            <person name="Woodward J.E."/>
            <person name="Medigue C."/>
            <person name="Vallenet D."/>
            <person name="Lajus A."/>
            <person name="Rouy Z."/>
            <person name="Martinez-Vaz B."/>
            <person name="Tiffin P."/>
            <person name="Young N.D."/>
            <person name="Sadowsky M.J."/>
        </authorList>
    </citation>
    <scope>NUCLEOTIDE SEQUENCE [LARGE SCALE GENOMIC DNA]</scope>
    <source>
        <strain evidence="2 3">N6B1</strain>
    </source>
</reference>
<evidence type="ECO:0000313" key="3">
    <source>
        <dbReference type="Proteomes" id="UP000429484"/>
    </source>
</evidence>
<sequence length="202" mass="21831">MHRKRQSATGMSVSAPWGCDVSIRRSGRESCRATASEARMRAAITVGAGRSQKFTGKPAGPVRRFPCDIWKRNLEYIQRVAGRCCILADAVPQGRWGLTSSERTKIRFSGGAVIHTLNGMGISNLAASQFFNGKFASYRLLLGTESPLGGSPPPSMKPGAAIRHSPRPADCSSHRGDRKHNVPDLSVRASRGPNGRAYRPSD</sequence>
<evidence type="ECO:0000313" key="2">
    <source>
        <dbReference type="EMBL" id="MQW35847.1"/>
    </source>
</evidence>
<organism evidence="2 3">
    <name type="scientific">Rhizobium meliloti</name>
    <name type="common">Ensifer meliloti</name>
    <name type="synonym">Sinorhizobium meliloti</name>
    <dbReference type="NCBI Taxonomy" id="382"/>
    <lineage>
        <taxon>Bacteria</taxon>
        <taxon>Pseudomonadati</taxon>
        <taxon>Pseudomonadota</taxon>
        <taxon>Alphaproteobacteria</taxon>
        <taxon>Hyphomicrobiales</taxon>
        <taxon>Rhizobiaceae</taxon>
        <taxon>Sinorhizobium/Ensifer group</taxon>
        <taxon>Sinorhizobium</taxon>
    </lineage>
</organism>
<proteinExistence type="predicted"/>
<protein>
    <submittedName>
        <fullName evidence="2">Uncharacterized protein</fullName>
    </submittedName>
</protein>
<comment type="caution">
    <text evidence="2">The sequence shown here is derived from an EMBL/GenBank/DDBJ whole genome shotgun (WGS) entry which is preliminary data.</text>
</comment>
<name>A0AAW9TWZ6_RHIML</name>
<evidence type="ECO:0000256" key="1">
    <source>
        <dbReference type="SAM" id="MobiDB-lite"/>
    </source>
</evidence>
<accession>A0AAW9TWZ6</accession>
<dbReference type="Proteomes" id="UP000429484">
    <property type="component" value="Unassembled WGS sequence"/>
</dbReference>
<dbReference type="AlphaFoldDB" id="A0AAW9TWZ6"/>
<feature type="region of interest" description="Disordered" evidence="1">
    <location>
        <begin position="147"/>
        <end position="202"/>
    </location>
</feature>
<dbReference type="EMBL" id="WISR01000201">
    <property type="protein sequence ID" value="MQW35847.1"/>
    <property type="molecule type" value="Genomic_DNA"/>
</dbReference>